<accession>K2R9F8</accession>
<reference evidence="1 2" key="1">
    <citation type="journal article" date="2012" name="BMC Genomics">
        <title>Tools to kill: Genome of one of the most destructive plant pathogenic fungi Macrophomina phaseolina.</title>
        <authorList>
            <person name="Islam M.S."/>
            <person name="Haque M.S."/>
            <person name="Islam M.M."/>
            <person name="Emdad E.M."/>
            <person name="Halim A."/>
            <person name="Hossen Q.M.M."/>
            <person name="Hossain M.Z."/>
            <person name="Ahmed B."/>
            <person name="Rahim S."/>
            <person name="Rahman M.S."/>
            <person name="Alam M.M."/>
            <person name="Hou S."/>
            <person name="Wan X."/>
            <person name="Saito J.A."/>
            <person name="Alam M."/>
        </authorList>
    </citation>
    <scope>NUCLEOTIDE SEQUENCE [LARGE SCALE GENOMIC DNA]</scope>
    <source>
        <strain evidence="1 2">MS6</strain>
    </source>
</reference>
<name>K2R9F8_MACPH</name>
<protein>
    <submittedName>
        <fullName evidence="1">Uncharacterized protein</fullName>
    </submittedName>
</protein>
<gene>
    <name evidence="1" type="ORF">MPH_03637</name>
</gene>
<evidence type="ECO:0000313" key="2">
    <source>
        <dbReference type="Proteomes" id="UP000007129"/>
    </source>
</evidence>
<organism evidence="1 2">
    <name type="scientific">Macrophomina phaseolina (strain MS6)</name>
    <name type="common">Charcoal rot fungus</name>
    <dbReference type="NCBI Taxonomy" id="1126212"/>
    <lineage>
        <taxon>Eukaryota</taxon>
        <taxon>Fungi</taxon>
        <taxon>Dikarya</taxon>
        <taxon>Ascomycota</taxon>
        <taxon>Pezizomycotina</taxon>
        <taxon>Dothideomycetes</taxon>
        <taxon>Dothideomycetes incertae sedis</taxon>
        <taxon>Botryosphaeriales</taxon>
        <taxon>Botryosphaeriaceae</taxon>
        <taxon>Macrophomina</taxon>
    </lineage>
</organism>
<proteinExistence type="predicted"/>
<dbReference type="Proteomes" id="UP000007129">
    <property type="component" value="Unassembled WGS sequence"/>
</dbReference>
<dbReference type="InParanoid" id="K2R9F8"/>
<dbReference type="HOGENOM" id="CLU_1343487_0_0_1"/>
<dbReference type="EMBL" id="AHHD01000166">
    <property type="protein sequence ID" value="EKG19116.1"/>
    <property type="molecule type" value="Genomic_DNA"/>
</dbReference>
<sequence length="204" mass="21711">MYVRHQARITIKDTSAVSSHYSMHLRSKPIPAHENSSAENAQDEQSQRNLPACLPDPLIRYIFAFAGGAASGNSAQASSVQYRRYLAISSWLTGFGSLKLGATFLLSVRSSATSDNADSPNSSTSAPSVLPAAAGEAGWDCFSSPYTALNQLINFMGGFLAGSLSLASSLRTHSGPLSVSNLNPARFSAGRNSRFHDTARGWHT</sequence>
<dbReference type="VEuPathDB" id="FungiDB:MPH_03637"/>
<evidence type="ECO:0000313" key="1">
    <source>
        <dbReference type="EMBL" id="EKG19116.1"/>
    </source>
</evidence>
<dbReference type="AlphaFoldDB" id="K2R9F8"/>
<comment type="caution">
    <text evidence="1">The sequence shown here is derived from an EMBL/GenBank/DDBJ whole genome shotgun (WGS) entry which is preliminary data.</text>
</comment>